<name>A0A3E0K6P7_9BACI</name>
<dbReference type="EMBL" id="QEWE01000014">
    <property type="protein sequence ID" value="REJ29488.1"/>
    <property type="molecule type" value="Genomic_DNA"/>
</dbReference>
<comment type="caution">
    <text evidence="1">The sequence shown here is derived from an EMBL/GenBank/DDBJ whole genome shotgun (WGS) entry which is preliminary data.</text>
</comment>
<gene>
    <name evidence="1" type="ORF">C6P37_05990</name>
</gene>
<accession>A0A3E0K6P7</accession>
<evidence type="ECO:0000313" key="2">
    <source>
        <dbReference type="Proteomes" id="UP000257014"/>
    </source>
</evidence>
<evidence type="ECO:0000313" key="1">
    <source>
        <dbReference type="EMBL" id="REJ29488.1"/>
    </source>
</evidence>
<dbReference type="Proteomes" id="UP000257014">
    <property type="component" value="Unassembled WGS sequence"/>
</dbReference>
<reference evidence="1 2" key="1">
    <citation type="submission" date="2018-03" db="EMBL/GenBank/DDBJ databases">
        <authorList>
            <person name="Keele B.F."/>
        </authorList>
    </citation>
    <scope>NUCLEOTIDE SEQUENCE [LARGE SCALE GENOMIC DNA]</scope>
    <source>
        <strain evidence="1">ZCTH4_d</strain>
    </source>
</reference>
<organism evidence="1 2">
    <name type="scientific">Caldibacillus debilis</name>
    <dbReference type="NCBI Taxonomy" id="301148"/>
    <lineage>
        <taxon>Bacteria</taxon>
        <taxon>Bacillati</taxon>
        <taxon>Bacillota</taxon>
        <taxon>Bacilli</taxon>
        <taxon>Bacillales</taxon>
        <taxon>Bacillaceae</taxon>
        <taxon>Caldibacillus</taxon>
    </lineage>
</organism>
<proteinExistence type="predicted"/>
<sequence>MTSRHPEPESGTAVFRLFPSSAGVAGGRGRRAAGDEGFDPEAIGLVLSAAGLPAAENFDPEAPQSGPDFVAAETVSFLRRKPVPLSGTDAVRRKPPRLSVPLSRSFFPLTAKEFWPIYKITAR</sequence>
<dbReference type="AlphaFoldDB" id="A0A3E0K6P7"/>
<protein>
    <submittedName>
        <fullName evidence="1">Uncharacterized protein</fullName>
    </submittedName>
</protein>